<comment type="caution">
    <text evidence="2">The sequence shown here is derived from an EMBL/GenBank/DDBJ whole genome shotgun (WGS) entry which is preliminary data.</text>
</comment>
<keyword evidence="3" id="KW-1185">Reference proteome</keyword>
<sequence length="136" mass="15230">MRVMRGQRTSPPHLSRKNSTHTVHQTLSLQKRHTHKCVADSRQVKIIKVMRDDVVHGINVTLATNTISVKDIHGGAETRKQLLHGIVLGELPVSDRNIMSGRLSLIDWGHPPPYCSLESKGCVLLNVFQMVQQISI</sequence>
<dbReference type="Proteomes" id="UP000593564">
    <property type="component" value="Unassembled WGS sequence"/>
</dbReference>
<feature type="region of interest" description="Disordered" evidence="1">
    <location>
        <begin position="1"/>
        <end position="23"/>
    </location>
</feature>
<gene>
    <name evidence="2" type="ORF">HYC85_009748</name>
</gene>
<dbReference type="AlphaFoldDB" id="A0A7J7HIJ3"/>
<name>A0A7J7HIJ3_CAMSI</name>
<reference evidence="2 3" key="2">
    <citation type="submission" date="2020-07" db="EMBL/GenBank/DDBJ databases">
        <title>Genome assembly of wild tea tree DASZ reveals pedigree and selection history of tea varieties.</title>
        <authorList>
            <person name="Zhang W."/>
        </authorList>
    </citation>
    <scope>NUCLEOTIDE SEQUENCE [LARGE SCALE GENOMIC DNA]</scope>
    <source>
        <strain evidence="3">cv. G240</strain>
        <tissue evidence="2">Leaf</tissue>
    </source>
</reference>
<reference evidence="3" key="1">
    <citation type="journal article" date="2020" name="Nat. Commun.">
        <title>Genome assembly of wild tea tree DASZ reveals pedigree and selection history of tea varieties.</title>
        <authorList>
            <person name="Zhang W."/>
            <person name="Zhang Y."/>
            <person name="Qiu H."/>
            <person name="Guo Y."/>
            <person name="Wan H."/>
            <person name="Zhang X."/>
            <person name="Scossa F."/>
            <person name="Alseekh S."/>
            <person name="Zhang Q."/>
            <person name="Wang P."/>
            <person name="Xu L."/>
            <person name="Schmidt M.H."/>
            <person name="Jia X."/>
            <person name="Li D."/>
            <person name="Zhu A."/>
            <person name="Guo F."/>
            <person name="Chen W."/>
            <person name="Ni D."/>
            <person name="Usadel B."/>
            <person name="Fernie A.R."/>
            <person name="Wen W."/>
        </authorList>
    </citation>
    <scope>NUCLEOTIDE SEQUENCE [LARGE SCALE GENOMIC DNA]</scope>
    <source>
        <strain evidence="3">cv. G240</strain>
    </source>
</reference>
<protein>
    <submittedName>
        <fullName evidence="2">Uncharacterized protein</fullName>
    </submittedName>
</protein>
<evidence type="ECO:0000313" key="3">
    <source>
        <dbReference type="Proteomes" id="UP000593564"/>
    </source>
</evidence>
<accession>A0A7J7HIJ3</accession>
<dbReference type="EMBL" id="JACBKZ010000004">
    <property type="protein sequence ID" value="KAF5951804.1"/>
    <property type="molecule type" value="Genomic_DNA"/>
</dbReference>
<proteinExistence type="predicted"/>
<evidence type="ECO:0000313" key="2">
    <source>
        <dbReference type="EMBL" id="KAF5951804.1"/>
    </source>
</evidence>
<evidence type="ECO:0000256" key="1">
    <source>
        <dbReference type="SAM" id="MobiDB-lite"/>
    </source>
</evidence>
<organism evidence="2 3">
    <name type="scientific">Camellia sinensis</name>
    <name type="common">Tea plant</name>
    <name type="synonym">Thea sinensis</name>
    <dbReference type="NCBI Taxonomy" id="4442"/>
    <lineage>
        <taxon>Eukaryota</taxon>
        <taxon>Viridiplantae</taxon>
        <taxon>Streptophyta</taxon>
        <taxon>Embryophyta</taxon>
        <taxon>Tracheophyta</taxon>
        <taxon>Spermatophyta</taxon>
        <taxon>Magnoliopsida</taxon>
        <taxon>eudicotyledons</taxon>
        <taxon>Gunneridae</taxon>
        <taxon>Pentapetalae</taxon>
        <taxon>asterids</taxon>
        <taxon>Ericales</taxon>
        <taxon>Theaceae</taxon>
        <taxon>Camellia</taxon>
    </lineage>
</organism>